<evidence type="ECO:0000313" key="1">
    <source>
        <dbReference type="EMBL" id="KKN30586.1"/>
    </source>
</evidence>
<proteinExistence type="predicted"/>
<dbReference type="AlphaFoldDB" id="A0A0F9S097"/>
<comment type="caution">
    <text evidence="1">The sequence shown here is derived from an EMBL/GenBank/DDBJ whole genome shotgun (WGS) entry which is preliminary data.</text>
</comment>
<dbReference type="EMBL" id="LAZR01002395">
    <property type="protein sequence ID" value="KKN30586.1"/>
    <property type="molecule type" value="Genomic_DNA"/>
</dbReference>
<gene>
    <name evidence="1" type="ORF">LCGC14_0832500</name>
</gene>
<organism evidence="1">
    <name type="scientific">marine sediment metagenome</name>
    <dbReference type="NCBI Taxonomy" id="412755"/>
    <lineage>
        <taxon>unclassified sequences</taxon>
        <taxon>metagenomes</taxon>
        <taxon>ecological metagenomes</taxon>
    </lineage>
</organism>
<reference evidence="1" key="1">
    <citation type="journal article" date="2015" name="Nature">
        <title>Complex archaea that bridge the gap between prokaryotes and eukaryotes.</title>
        <authorList>
            <person name="Spang A."/>
            <person name="Saw J.H."/>
            <person name="Jorgensen S.L."/>
            <person name="Zaremba-Niedzwiedzka K."/>
            <person name="Martijn J."/>
            <person name="Lind A.E."/>
            <person name="van Eijk R."/>
            <person name="Schleper C."/>
            <person name="Guy L."/>
            <person name="Ettema T.J."/>
        </authorList>
    </citation>
    <scope>NUCLEOTIDE SEQUENCE</scope>
</reference>
<protein>
    <submittedName>
        <fullName evidence="1">Uncharacterized protein</fullName>
    </submittedName>
</protein>
<accession>A0A0F9S097</accession>
<name>A0A0F9S097_9ZZZZ</name>
<sequence>MITIHTDDCSTFQIAPRDLGQTIEYAYATTEGGYVRRTANRSGPTTSYEFMAHDDCDDGDFAPQNGDVPKSDKWLPAAMVQS</sequence>